<dbReference type="InterPro" id="IPR051058">
    <property type="entry name" value="GDSL_Est/Lipase"/>
</dbReference>
<dbReference type="InterPro" id="IPR001087">
    <property type="entry name" value="GDSL"/>
</dbReference>
<keyword evidence="4" id="KW-1185">Reference proteome</keyword>
<dbReference type="PANTHER" id="PTHR45648:SF22">
    <property type="entry name" value="GDSL LIPASE_ACYLHYDROLASE FAMILY PROTEIN (AFU_ORTHOLOGUE AFUA_4G14700)"/>
    <property type="match status" value="1"/>
</dbReference>
<sequence>MPASLHYAMSRAFGLVLALTLASTSALALPTYSDIYTFGDSLSDTGNLASLYPDGDLAPVAATVGYGPNDRFSNGPLWHEYLADTLSVARASHSNGGGNSYAHAGAQVNDAVGLSAGMLTQHAQYNSASGGISDPDALYIAWAGGNDLLALAGDVNPLLAIEARLDALLGMLTGLVDSGANTLLVPNLPDLGSIPQLAGSANAPIATALTTYWNTGLEQRLLDLGTNNSASIFYFDVFGLFNSILANPAAAGFSNTTEGCRYVEEAGPGNLPTEFSCAGADSYLFWDQMHPTTAAHQLLGSSAFELLASGQAIGGPGQVPAPLTLWLLLSGLVLLAWTGRGGIRHRL</sequence>
<evidence type="ECO:0000256" key="1">
    <source>
        <dbReference type="ARBA" id="ARBA00022801"/>
    </source>
</evidence>
<protein>
    <submittedName>
        <fullName evidence="3">SGNH/GDSL hydrolase family protein</fullName>
    </submittedName>
</protein>
<dbReference type="InterPro" id="IPR036514">
    <property type="entry name" value="SGNH_hydro_sf"/>
</dbReference>
<proteinExistence type="predicted"/>
<dbReference type="KEGG" id="kim:G3T16_04030"/>
<feature type="signal peptide" evidence="2">
    <location>
        <begin position="1"/>
        <end position="28"/>
    </location>
</feature>
<dbReference type="Gene3D" id="3.40.50.1110">
    <property type="entry name" value="SGNH hydrolase"/>
    <property type="match status" value="1"/>
</dbReference>
<keyword evidence="2" id="KW-0732">Signal</keyword>
<organism evidence="3 4">
    <name type="scientific">Kineobactrum salinum</name>
    <dbReference type="NCBI Taxonomy" id="2708301"/>
    <lineage>
        <taxon>Bacteria</taxon>
        <taxon>Pseudomonadati</taxon>
        <taxon>Pseudomonadota</taxon>
        <taxon>Gammaproteobacteria</taxon>
        <taxon>Cellvibrionales</taxon>
        <taxon>Halieaceae</taxon>
        <taxon>Kineobactrum</taxon>
    </lineage>
</organism>
<dbReference type="SUPFAM" id="SSF52266">
    <property type="entry name" value="SGNH hydrolase"/>
    <property type="match status" value="1"/>
</dbReference>
<reference evidence="3 4" key="1">
    <citation type="submission" date="2020-02" db="EMBL/GenBank/DDBJ databases">
        <title>Genome sequencing for Kineobactrum sp. M2.</title>
        <authorList>
            <person name="Park S.-J."/>
        </authorList>
    </citation>
    <scope>NUCLEOTIDE SEQUENCE [LARGE SCALE GENOMIC DNA]</scope>
    <source>
        <strain evidence="3 4">M2</strain>
    </source>
</reference>
<evidence type="ECO:0000256" key="2">
    <source>
        <dbReference type="SAM" id="SignalP"/>
    </source>
</evidence>
<keyword evidence="1 3" id="KW-0378">Hydrolase</keyword>
<dbReference type="EMBL" id="CP048711">
    <property type="protein sequence ID" value="QIB64685.1"/>
    <property type="molecule type" value="Genomic_DNA"/>
</dbReference>
<evidence type="ECO:0000313" key="3">
    <source>
        <dbReference type="EMBL" id="QIB64685.1"/>
    </source>
</evidence>
<name>A0A6C0U2U2_9GAMM</name>
<evidence type="ECO:0000313" key="4">
    <source>
        <dbReference type="Proteomes" id="UP000477680"/>
    </source>
</evidence>
<dbReference type="GO" id="GO:0016788">
    <property type="term" value="F:hydrolase activity, acting on ester bonds"/>
    <property type="evidence" value="ECO:0007669"/>
    <property type="project" value="InterPro"/>
</dbReference>
<gene>
    <name evidence="3" type="ORF">G3T16_04030</name>
</gene>
<dbReference type="RefSeq" id="WP_163493935.1">
    <property type="nucleotide sequence ID" value="NZ_CP048711.1"/>
</dbReference>
<dbReference type="Pfam" id="PF00657">
    <property type="entry name" value="Lipase_GDSL"/>
    <property type="match status" value="1"/>
</dbReference>
<dbReference type="AlphaFoldDB" id="A0A6C0U2U2"/>
<feature type="chain" id="PRO_5025479638" evidence="2">
    <location>
        <begin position="29"/>
        <end position="347"/>
    </location>
</feature>
<dbReference type="PANTHER" id="PTHR45648">
    <property type="entry name" value="GDSL LIPASE/ACYLHYDROLASE FAMILY PROTEIN (AFU_ORTHOLOGUE AFUA_4G14700)"/>
    <property type="match status" value="1"/>
</dbReference>
<dbReference type="CDD" id="cd01846">
    <property type="entry name" value="fatty_acyltransferase_like"/>
    <property type="match status" value="1"/>
</dbReference>
<accession>A0A6C0U2U2</accession>
<dbReference type="Proteomes" id="UP000477680">
    <property type="component" value="Chromosome"/>
</dbReference>